<evidence type="ECO:0000313" key="7">
    <source>
        <dbReference type="EMBL" id="ODN79482.1"/>
    </source>
</evidence>
<dbReference type="Pfam" id="PF00400">
    <property type="entry name" value="WD40"/>
    <property type="match status" value="4"/>
</dbReference>
<evidence type="ECO:0000256" key="2">
    <source>
        <dbReference type="ARBA" id="ARBA00022574"/>
    </source>
</evidence>
<dbReference type="AlphaFoldDB" id="A0A1E3HT40"/>
<proteinExistence type="predicted"/>
<keyword evidence="2 5" id="KW-0853">WD repeat</keyword>
<keyword evidence="3" id="KW-0677">Repeat</keyword>
<dbReference type="RefSeq" id="XP_018994329.1">
    <property type="nucleotide sequence ID" value="XM_019137303.1"/>
</dbReference>
<comment type="caution">
    <text evidence="7">The sequence shown here is derived from an EMBL/GenBank/DDBJ whole genome shotgun (WGS) entry which is preliminary data.</text>
</comment>
<keyword evidence="8" id="KW-1185">Reference proteome</keyword>
<evidence type="ECO:0000256" key="1">
    <source>
        <dbReference type="ARBA" id="ARBA00004123"/>
    </source>
</evidence>
<dbReference type="PROSITE" id="PS50082">
    <property type="entry name" value="WD_REPEATS_2"/>
    <property type="match status" value="1"/>
</dbReference>
<dbReference type="InterPro" id="IPR036322">
    <property type="entry name" value="WD40_repeat_dom_sf"/>
</dbReference>
<name>A0A1E3HT40_9TREE</name>
<feature type="region of interest" description="Disordered" evidence="6">
    <location>
        <begin position="331"/>
        <end position="351"/>
    </location>
</feature>
<dbReference type="SUPFAM" id="SSF50978">
    <property type="entry name" value="WD40 repeat-like"/>
    <property type="match status" value="1"/>
</dbReference>
<sequence>MPDPFFQSQKKRKRNARPRQRDEDISDNDADNGPADLDLMDFQQSRQDVAMEDEEYIDENETAAEKRVRLAKGYLSKVRDEVEAANADQDYDAADIDRELIASRLQKDVAEASGKIHLYLAAHLTSLTSRLLPTSSHVPTHSALTSSYIYTSTKRGSVIRHATSSLRKAGQNFGRESEGKEGGHKGEILCLAASEDGKWLVTGGVDKTIGCWNVSGREPTFVTALKGHKDAVTSIAFPPLNNPSYHILSSSLSRHLALHSLSTLSVIDTFFGHQDSISSVSSLQPTTGVTAGSRDRTCRWWKVEEEVQLVFRGGGKTRIGLDGLMPEEKKERLGGGWTEGVEPEAPQEKKNKPKEFVEGSIDVVCQLDNSHFISGGDSGSLLLWSTGKKKPIYTHAFAHGIAPSPSPDAENPLPEPRWITSVAALRGTNLFASGSWDGEIRLWALSEDMKGFKSVPLSVPVRGFVNSLQLSALPYNTVSHDVLTGEEQAKKPHSEIILTAAVGQEPRMGRWLREKDVKNGVLVARLELDDAGKAMMI</sequence>
<dbReference type="InterPro" id="IPR039241">
    <property type="entry name" value="Rrp9-like"/>
</dbReference>
<comment type="subcellular location">
    <subcellularLocation>
        <location evidence="1">Nucleus</location>
    </subcellularLocation>
</comment>
<dbReference type="InterPro" id="IPR001680">
    <property type="entry name" value="WD40_rpt"/>
</dbReference>
<dbReference type="EMBL" id="AWGJ01000005">
    <property type="protein sequence ID" value="ODN79482.1"/>
    <property type="molecule type" value="Genomic_DNA"/>
</dbReference>
<dbReference type="Gene3D" id="2.130.10.10">
    <property type="entry name" value="YVTN repeat-like/Quinoprotein amine dehydrogenase"/>
    <property type="match status" value="1"/>
</dbReference>
<feature type="repeat" description="WD" evidence="5">
    <location>
        <begin position="181"/>
        <end position="222"/>
    </location>
</feature>
<dbReference type="PANTHER" id="PTHR19865">
    <property type="entry name" value="U3 SMALL NUCLEOLAR RNA INTERACTING PROTEIN 2"/>
    <property type="match status" value="1"/>
</dbReference>
<dbReference type="Proteomes" id="UP000094065">
    <property type="component" value="Unassembled WGS sequence"/>
</dbReference>
<evidence type="ECO:0000256" key="4">
    <source>
        <dbReference type="ARBA" id="ARBA00023242"/>
    </source>
</evidence>
<dbReference type="FunFam" id="2.130.10.10:FF:000899">
    <property type="entry name" value="Chromosome 15, whole genome shotgun sequence"/>
    <property type="match status" value="1"/>
</dbReference>
<dbReference type="GeneID" id="30154761"/>
<feature type="region of interest" description="Disordered" evidence="6">
    <location>
        <begin position="1"/>
        <end position="38"/>
    </location>
</feature>
<accession>A0A1E3HT40</accession>
<dbReference type="GO" id="GO:0032040">
    <property type="term" value="C:small-subunit processome"/>
    <property type="evidence" value="ECO:0007669"/>
    <property type="project" value="TreeGrafter"/>
</dbReference>
<dbReference type="SMART" id="SM00320">
    <property type="entry name" value="WD40"/>
    <property type="match status" value="5"/>
</dbReference>
<dbReference type="GO" id="GO:0034511">
    <property type="term" value="F:U3 snoRNA binding"/>
    <property type="evidence" value="ECO:0007669"/>
    <property type="project" value="InterPro"/>
</dbReference>
<evidence type="ECO:0000256" key="5">
    <source>
        <dbReference type="PROSITE-ProRule" id="PRU00221"/>
    </source>
</evidence>
<gene>
    <name evidence="7" type="ORF">L202_03452</name>
</gene>
<feature type="compositionally biased region" description="Basic residues" evidence="6">
    <location>
        <begin position="9"/>
        <end position="18"/>
    </location>
</feature>
<evidence type="ECO:0000256" key="6">
    <source>
        <dbReference type="SAM" id="MobiDB-lite"/>
    </source>
</evidence>
<dbReference type="PROSITE" id="PS50294">
    <property type="entry name" value="WD_REPEATS_REGION"/>
    <property type="match status" value="1"/>
</dbReference>
<reference evidence="7 8" key="1">
    <citation type="submission" date="2016-06" db="EMBL/GenBank/DDBJ databases">
        <title>Evolution of pathogenesis and genome organization in the Tremellales.</title>
        <authorList>
            <person name="Cuomo C."/>
            <person name="Litvintseva A."/>
            <person name="Heitman J."/>
            <person name="Chen Y."/>
            <person name="Sun S."/>
            <person name="Springer D."/>
            <person name="Dromer F."/>
            <person name="Young S."/>
            <person name="Zeng Q."/>
            <person name="Chapman S."/>
            <person name="Gujja S."/>
            <person name="Saif S."/>
            <person name="Birren B."/>
        </authorList>
    </citation>
    <scope>NUCLEOTIDE SEQUENCE [LARGE SCALE GENOMIC DNA]</scope>
    <source>
        <strain evidence="7 8">CBS 6039</strain>
    </source>
</reference>
<dbReference type="PANTHER" id="PTHR19865:SF0">
    <property type="entry name" value="U3 SMALL NUCLEOLAR RNA-INTERACTING PROTEIN 2"/>
    <property type="match status" value="1"/>
</dbReference>
<dbReference type="InterPro" id="IPR015943">
    <property type="entry name" value="WD40/YVTN_repeat-like_dom_sf"/>
</dbReference>
<dbReference type="STRING" id="1295533.A0A1E3HT40"/>
<evidence type="ECO:0000313" key="8">
    <source>
        <dbReference type="Proteomes" id="UP000094065"/>
    </source>
</evidence>
<keyword evidence="4" id="KW-0539">Nucleus</keyword>
<organism evidence="7 8">
    <name type="scientific">Cryptococcus amylolentus CBS 6039</name>
    <dbReference type="NCBI Taxonomy" id="1295533"/>
    <lineage>
        <taxon>Eukaryota</taxon>
        <taxon>Fungi</taxon>
        <taxon>Dikarya</taxon>
        <taxon>Basidiomycota</taxon>
        <taxon>Agaricomycotina</taxon>
        <taxon>Tremellomycetes</taxon>
        <taxon>Tremellales</taxon>
        <taxon>Cryptococcaceae</taxon>
        <taxon>Cryptococcus</taxon>
    </lineage>
</organism>
<protein>
    <submittedName>
        <fullName evidence="7">Uncharacterized protein</fullName>
    </submittedName>
</protein>
<evidence type="ECO:0000256" key="3">
    <source>
        <dbReference type="ARBA" id="ARBA00022737"/>
    </source>
</evidence>
<dbReference type="OrthoDB" id="189968at2759"/>